<evidence type="ECO:0000313" key="8">
    <source>
        <dbReference type="EMBL" id="KAJ7225827.1"/>
    </source>
</evidence>
<evidence type="ECO:0000256" key="6">
    <source>
        <dbReference type="ARBA" id="ARBA00022840"/>
    </source>
</evidence>
<comment type="caution">
    <text evidence="8">The sequence shown here is derived from an EMBL/GenBank/DDBJ whole genome shotgun (WGS) entry which is preliminary data.</text>
</comment>
<keyword evidence="3" id="KW-0808">Transferase</keyword>
<dbReference type="GO" id="GO:0005524">
    <property type="term" value="F:ATP binding"/>
    <property type="evidence" value="ECO:0007669"/>
    <property type="project" value="UniProtKB-KW"/>
</dbReference>
<gene>
    <name evidence="8" type="ORF">GGX14DRAFT_350153</name>
</gene>
<feature type="domain" description="Protein kinase" evidence="7">
    <location>
        <begin position="1"/>
        <end position="177"/>
    </location>
</feature>
<dbReference type="PROSITE" id="PS00108">
    <property type="entry name" value="PROTEIN_KINASE_ST"/>
    <property type="match status" value="1"/>
</dbReference>
<keyword evidence="2" id="KW-0723">Serine/threonine-protein kinase</keyword>
<name>A0AAD7E312_9AGAR</name>
<evidence type="ECO:0000259" key="7">
    <source>
        <dbReference type="PROSITE" id="PS50011"/>
    </source>
</evidence>
<dbReference type="Proteomes" id="UP001219525">
    <property type="component" value="Unassembled WGS sequence"/>
</dbReference>
<dbReference type="AlphaFoldDB" id="A0AAD7E312"/>
<proteinExistence type="inferred from homology"/>
<feature type="non-terminal residue" evidence="8">
    <location>
        <position position="1"/>
    </location>
</feature>
<dbReference type="Gene3D" id="1.10.510.10">
    <property type="entry name" value="Transferase(Phosphotransferase) domain 1"/>
    <property type="match status" value="1"/>
</dbReference>
<organism evidence="8 9">
    <name type="scientific">Mycena pura</name>
    <dbReference type="NCBI Taxonomy" id="153505"/>
    <lineage>
        <taxon>Eukaryota</taxon>
        <taxon>Fungi</taxon>
        <taxon>Dikarya</taxon>
        <taxon>Basidiomycota</taxon>
        <taxon>Agaricomycotina</taxon>
        <taxon>Agaricomycetes</taxon>
        <taxon>Agaricomycetidae</taxon>
        <taxon>Agaricales</taxon>
        <taxon>Marasmiineae</taxon>
        <taxon>Mycenaceae</taxon>
        <taxon>Mycena</taxon>
    </lineage>
</organism>
<evidence type="ECO:0000256" key="3">
    <source>
        <dbReference type="ARBA" id="ARBA00022679"/>
    </source>
</evidence>
<evidence type="ECO:0000256" key="1">
    <source>
        <dbReference type="ARBA" id="ARBA00006529"/>
    </source>
</evidence>
<dbReference type="PROSITE" id="PS50011">
    <property type="entry name" value="PROTEIN_KINASE_DOM"/>
    <property type="match status" value="1"/>
</dbReference>
<dbReference type="SUPFAM" id="SSF56112">
    <property type="entry name" value="Protein kinase-like (PK-like)"/>
    <property type="match status" value="1"/>
</dbReference>
<keyword evidence="9" id="KW-1185">Reference proteome</keyword>
<accession>A0AAD7E312</accession>
<dbReference type="PANTHER" id="PTHR11584:SF369">
    <property type="entry name" value="MITOGEN-ACTIVATED PROTEIN KINASE KINASE KINASE 19-RELATED"/>
    <property type="match status" value="1"/>
</dbReference>
<dbReference type="InterPro" id="IPR000719">
    <property type="entry name" value="Prot_kinase_dom"/>
</dbReference>
<sequence length="177" mass="19330">IILEYIPGISLAQLITLLALNENQCKAIIKQVASGLQHLHLLGIIHRDLKGSNVLIRETGLIKLVDFGIAKFTRDLPVTHSQATYTGTSGFVAPEILRQTGQYTDLSDVWSVGCLILQLLCRQGWPSVKFYDVCLPNCRECHIDSQAVGVASQKRLRPGITLTHGHGFSGGTGQDVE</sequence>
<protein>
    <submittedName>
        <fullName evidence="8">Kinase-like domain-containing protein</fullName>
    </submittedName>
</protein>
<evidence type="ECO:0000256" key="5">
    <source>
        <dbReference type="ARBA" id="ARBA00022777"/>
    </source>
</evidence>
<keyword evidence="4" id="KW-0547">Nucleotide-binding</keyword>
<dbReference type="PANTHER" id="PTHR11584">
    <property type="entry name" value="SERINE/THREONINE PROTEIN KINASE"/>
    <property type="match status" value="1"/>
</dbReference>
<evidence type="ECO:0000256" key="4">
    <source>
        <dbReference type="ARBA" id="ARBA00022741"/>
    </source>
</evidence>
<dbReference type="InterPro" id="IPR011009">
    <property type="entry name" value="Kinase-like_dom_sf"/>
</dbReference>
<keyword evidence="6" id="KW-0067">ATP-binding</keyword>
<dbReference type="InterPro" id="IPR008271">
    <property type="entry name" value="Ser/Thr_kinase_AS"/>
</dbReference>
<keyword evidence="5 8" id="KW-0418">Kinase</keyword>
<dbReference type="SMART" id="SM00220">
    <property type="entry name" value="S_TKc"/>
    <property type="match status" value="1"/>
</dbReference>
<dbReference type="EMBL" id="JARJCW010000004">
    <property type="protein sequence ID" value="KAJ7225827.1"/>
    <property type="molecule type" value="Genomic_DNA"/>
</dbReference>
<comment type="similarity">
    <text evidence="1">Belongs to the protein kinase superfamily. STE Ser/Thr protein kinase family. MAP kinase kinase kinase subfamily.</text>
</comment>
<dbReference type="Pfam" id="PF00069">
    <property type="entry name" value="Pkinase"/>
    <property type="match status" value="1"/>
</dbReference>
<reference evidence="8" key="1">
    <citation type="submission" date="2023-03" db="EMBL/GenBank/DDBJ databases">
        <title>Massive genome expansion in bonnet fungi (Mycena s.s.) driven by repeated elements and novel gene families across ecological guilds.</title>
        <authorList>
            <consortium name="Lawrence Berkeley National Laboratory"/>
            <person name="Harder C.B."/>
            <person name="Miyauchi S."/>
            <person name="Viragh M."/>
            <person name="Kuo A."/>
            <person name="Thoen E."/>
            <person name="Andreopoulos B."/>
            <person name="Lu D."/>
            <person name="Skrede I."/>
            <person name="Drula E."/>
            <person name="Henrissat B."/>
            <person name="Morin E."/>
            <person name="Kohler A."/>
            <person name="Barry K."/>
            <person name="LaButti K."/>
            <person name="Morin E."/>
            <person name="Salamov A."/>
            <person name="Lipzen A."/>
            <person name="Mereny Z."/>
            <person name="Hegedus B."/>
            <person name="Baldrian P."/>
            <person name="Stursova M."/>
            <person name="Weitz H."/>
            <person name="Taylor A."/>
            <person name="Grigoriev I.V."/>
            <person name="Nagy L.G."/>
            <person name="Martin F."/>
            <person name="Kauserud H."/>
        </authorList>
    </citation>
    <scope>NUCLEOTIDE SEQUENCE</scope>
    <source>
        <strain evidence="8">9144</strain>
    </source>
</reference>
<evidence type="ECO:0000313" key="9">
    <source>
        <dbReference type="Proteomes" id="UP001219525"/>
    </source>
</evidence>
<dbReference type="GO" id="GO:0004674">
    <property type="term" value="F:protein serine/threonine kinase activity"/>
    <property type="evidence" value="ECO:0007669"/>
    <property type="project" value="UniProtKB-KW"/>
</dbReference>
<evidence type="ECO:0000256" key="2">
    <source>
        <dbReference type="ARBA" id="ARBA00022527"/>
    </source>
</evidence>